<dbReference type="AlphaFoldDB" id="A0A5C7AYG1"/>
<evidence type="ECO:0000256" key="4">
    <source>
        <dbReference type="ARBA" id="ARBA00023136"/>
    </source>
</evidence>
<sequence>MKFTKQQAEQEHQKAAKKFSKEDLNQILKKDDELKTKFKNNKNLLHYWEDFKLLFSLIRDYSKGIYTQIPWLSIVSIGAALAYILSPIDAIPDFIPVVGLIDDAAVFAFCLRLLSKDIEDYKNWKDNRS</sequence>
<dbReference type="InterPro" id="IPR010652">
    <property type="entry name" value="DUF1232"/>
</dbReference>
<dbReference type="GO" id="GO:0012505">
    <property type="term" value="C:endomembrane system"/>
    <property type="evidence" value="ECO:0007669"/>
    <property type="project" value="UniProtKB-SubCell"/>
</dbReference>
<dbReference type="Proteomes" id="UP000321734">
    <property type="component" value="Unassembled WGS sequence"/>
</dbReference>
<keyword evidence="4 5" id="KW-0472">Membrane</keyword>
<evidence type="ECO:0000313" key="7">
    <source>
        <dbReference type="EMBL" id="TXE10742.1"/>
    </source>
</evidence>
<feature type="transmembrane region" description="Helical" evidence="5">
    <location>
        <begin position="94"/>
        <end position="114"/>
    </location>
</feature>
<accession>A0A5C7AYG1</accession>
<keyword evidence="3 5" id="KW-1133">Transmembrane helix</keyword>
<protein>
    <submittedName>
        <fullName evidence="7">DUF1232 domain-containing protein</fullName>
    </submittedName>
</protein>
<dbReference type="OrthoDB" id="9800034at2"/>
<name>A0A5C7AYG1_9FLAO</name>
<gene>
    <name evidence="7" type="ORF">ES711_02205</name>
</gene>
<dbReference type="EMBL" id="VORX01000001">
    <property type="protein sequence ID" value="TXE10742.1"/>
    <property type="molecule type" value="Genomic_DNA"/>
</dbReference>
<organism evidence="7 8">
    <name type="scientific">Gelidibacter salicanalis</name>
    <dbReference type="NCBI Taxonomy" id="291193"/>
    <lineage>
        <taxon>Bacteria</taxon>
        <taxon>Pseudomonadati</taxon>
        <taxon>Bacteroidota</taxon>
        <taxon>Flavobacteriia</taxon>
        <taxon>Flavobacteriales</taxon>
        <taxon>Flavobacteriaceae</taxon>
        <taxon>Gelidibacter</taxon>
    </lineage>
</organism>
<proteinExistence type="predicted"/>
<evidence type="ECO:0000256" key="2">
    <source>
        <dbReference type="ARBA" id="ARBA00022692"/>
    </source>
</evidence>
<comment type="subcellular location">
    <subcellularLocation>
        <location evidence="1">Endomembrane system</location>
        <topology evidence="1">Multi-pass membrane protein</topology>
    </subcellularLocation>
</comment>
<dbReference type="RefSeq" id="WP_146889310.1">
    <property type="nucleotide sequence ID" value="NZ_VORX01000001.1"/>
</dbReference>
<evidence type="ECO:0000256" key="1">
    <source>
        <dbReference type="ARBA" id="ARBA00004127"/>
    </source>
</evidence>
<feature type="transmembrane region" description="Helical" evidence="5">
    <location>
        <begin position="69"/>
        <end position="88"/>
    </location>
</feature>
<feature type="domain" description="DUF1232" evidence="6">
    <location>
        <begin position="74"/>
        <end position="109"/>
    </location>
</feature>
<reference evidence="7 8" key="1">
    <citation type="submission" date="2019-08" db="EMBL/GenBank/DDBJ databases">
        <title>Genome sequence of Gelidibacter salicanalis IC162T.</title>
        <authorList>
            <person name="Bowman J.P."/>
        </authorList>
    </citation>
    <scope>NUCLEOTIDE SEQUENCE [LARGE SCALE GENOMIC DNA]</scope>
    <source>
        <strain evidence="7 8">IC162</strain>
    </source>
</reference>
<evidence type="ECO:0000256" key="5">
    <source>
        <dbReference type="SAM" id="Phobius"/>
    </source>
</evidence>
<evidence type="ECO:0000313" key="8">
    <source>
        <dbReference type="Proteomes" id="UP000321734"/>
    </source>
</evidence>
<keyword evidence="8" id="KW-1185">Reference proteome</keyword>
<dbReference type="Pfam" id="PF06803">
    <property type="entry name" value="DUF1232"/>
    <property type="match status" value="1"/>
</dbReference>
<keyword evidence="2 5" id="KW-0812">Transmembrane</keyword>
<comment type="caution">
    <text evidence="7">The sequence shown here is derived from an EMBL/GenBank/DDBJ whole genome shotgun (WGS) entry which is preliminary data.</text>
</comment>
<evidence type="ECO:0000256" key="3">
    <source>
        <dbReference type="ARBA" id="ARBA00022989"/>
    </source>
</evidence>
<evidence type="ECO:0000259" key="6">
    <source>
        <dbReference type="Pfam" id="PF06803"/>
    </source>
</evidence>